<comment type="caution">
    <text evidence="2">The sequence shown here is derived from an EMBL/GenBank/DDBJ whole genome shotgun (WGS) entry which is preliminary data.</text>
</comment>
<dbReference type="Proteomes" id="UP000653797">
    <property type="component" value="Unassembled WGS sequence"/>
</dbReference>
<organism evidence="2 3">
    <name type="scientific">Spirosoma validum</name>
    <dbReference type="NCBI Taxonomy" id="2771355"/>
    <lineage>
        <taxon>Bacteria</taxon>
        <taxon>Pseudomonadati</taxon>
        <taxon>Bacteroidota</taxon>
        <taxon>Cytophagia</taxon>
        <taxon>Cytophagales</taxon>
        <taxon>Cytophagaceae</taxon>
        <taxon>Spirosoma</taxon>
    </lineage>
</organism>
<keyword evidence="3" id="KW-1185">Reference proteome</keyword>
<proteinExistence type="predicted"/>
<dbReference type="RefSeq" id="WP_191039533.1">
    <property type="nucleotide sequence ID" value="NZ_JACXAA010000004.1"/>
</dbReference>
<feature type="region of interest" description="Disordered" evidence="1">
    <location>
        <begin position="209"/>
        <end position="236"/>
    </location>
</feature>
<evidence type="ECO:0000256" key="1">
    <source>
        <dbReference type="SAM" id="MobiDB-lite"/>
    </source>
</evidence>
<sequence length="300" mass="32682">MNLLVHAYSRPFSIETSRRSDSGPQTSTNTTVQDFGSGAIVVPVAGQKLSSDSLYALVNRVSKQAGVPFSGVKTGVNTKGIDLGSNNIRALKKPEVALLVGQGVNASEAGEVWFLLSEQLNLPLSKIDISNVGRINRERYNTIVLVGGQYNSLAKTIMGKLKSWVENGGTLITTKNATEWAIRQSLVKENLLASSPSARIDTPRVATFPKTADRTTPNEAKTDPVKAMRTGSRQTGSRQTGSILRIFHSKKAPGRWLILFTRPTWTLPTPSDSGLRIGRFSFFAMALRSLNQVVVPTERW</sequence>
<gene>
    <name evidence="2" type="ORF">IC230_13385</name>
</gene>
<accession>A0A927GDP8</accession>
<reference evidence="2" key="1">
    <citation type="submission" date="2020-09" db="EMBL/GenBank/DDBJ databases">
        <authorList>
            <person name="Kim M.K."/>
        </authorList>
    </citation>
    <scope>NUCLEOTIDE SEQUENCE</scope>
    <source>
        <strain evidence="2">BT704</strain>
    </source>
</reference>
<dbReference type="AlphaFoldDB" id="A0A927GDP8"/>
<protein>
    <submittedName>
        <fullName evidence="2">Uncharacterized protein</fullName>
    </submittedName>
</protein>
<name>A0A927GDP8_9BACT</name>
<evidence type="ECO:0000313" key="3">
    <source>
        <dbReference type="Proteomes" id="UP000653797"/>
    </source>
</evidence>
<dbReference type="EMBL" id="JACXAA010000004">
    <property type="protein sequence ID" value="MBD2753893.1"/>
    <property type="molecule type" value="Genomic_DNA"/>
</dbReference>
<evidence type="ECO:0000313" key="2">
    <source>
        <dbReference type="EMBL" id="MBD2753893.1"/>
    </source>
</evidence>